<name>A0A915NFB8_9BILA</name>
<dbReference type="WBParaSite" id="scf7180000416198.g155">
    <property type="protein sequence ID" value="scf7180000416198.g155"/>
    <property type="gene ID" value="scf7180000416198.g155"/>
</dbReference>
<proteinExistence type="predicted"/>
<accession>A0A915NFB8</accession>
<keyword evidence="1" id="KW-1185">Reference proteome</keyword>
<sequence length="75" mass="8996">MKSVFKLNFNFKKVITQEAMEFDDFGDLFGEKVLEMEEKDYEKDVEKDEDAKRRAINWLNLVTKTTTIWVNTWTP</sequence>
<dbReference type="Proteomes" id="UP000887560">
    <property type="component" value="Unplaced"/>
</dbReference>
<reference evidence="2" key="1">
    <citation type="submission" date="2022-11" db="UniProtKB">
        <authorList>
            <consortium name="WormBaseParasite"/>
        </authorList>
    </citation>
    <scope>IDENTIFICATION</scope>
</reference>
<protein>
    <submittedName>
        <fullName evidence="2">Uncharacterized protein</fullName>
    </submittedName>
</protein>
<evidence type="ECO:0000313" key="1">
    <source>
        <dbReference type="Proteomes" id="UP000887560"/>
    </source>
</evidence>
<organism evidence="1 2">
    <name type="scientific">Meloidogyne floridensis</name>
    <dbReference type="NCBI Taxonomy" id="298350"/>
    <lineage>
        <taxon>Eukaryota</taxon>
        <taxon>Metazoa</taxon>
        <taxon>Ecdysozoa</taxon>
        <taxon>Nematoda</taxon>
        <taxon>Chromadorea</taxon>
        <taxon>Rhabditida</taxon>
        <taxon>Tylenchina</taxon>
        <taxon>Tylenchomorpha</taxon>
        <taxon>Tylenchoidea</taxon>
        <taxon>Meloidogynidae</taxon>
        <taxon>Meloidogyninae</taxon>
        <taxon>Meloidogyne</taxon>
    </lineage>
</organism>
<dbReference type="AlphaFoldDB" id="A0A915NFB8"/>
<evidence type="ECO:0000313" key="2">
    <source>
        <dbReference type="WBParaSite" id="scf7180000416198.g155"/>
    </source>
</evidence>